<reference evidence="4 5" key="1">
    <citation type="submission" date="2019-03" db="EMBL/GenBank/DDBJ databases">
        <title>Efficiently degradation of phenoxyalkanoic acid herbicides by Cupriavidus oxalaticus strain X32.</title>
        <authorList>
            <person name="Sheng X."/>
        </authorList>
    </citation>
    <scope>NUCLEOTIDE SEQUENCE [LARGE SCALE GENOMIC DNA]</scope>
    <source>
        <strain evidence="4 5">X32</strain>
    </source>
</reference>
<dbReference type="InterPro" id="IPR024726">
    <property type="entry name" value="FhuF_C"/>
</dbReference>
<dbReference type="GO" id="GO:0051537">
    <property type="term" value="F:2 iron, 2 sulfur cluster binding"/>
    <property type="evidence" value="ECO:0007669"/>
    <property type="project" value="InterPro"/>
</dbReference>
<dbReference type="GO" id="GO:0003824">
    <property type="term" value="F:catalytic activity"/>
    <property type="evidence" value="ECO:0007669"/>
    <property type="project" value="UniProtKB-ARBA"/>
</dbReference>
<proteinExistence type="predicted"/>
<dbReference type="InterPro" id="IPR008090">
    <property type="entry name" value="Fe_iron_reduct"/>
</dbReference>
<feature type="domain" description="Ferric siderophore reductase C-terminal" evidence="3">
    <location>
        <begin position="305"/>
        <end position="325"/>
    </location>
</feature>
<name>A0A4V1BXZ9_9BURK</name>
<dbReference type="EMBL" id="CP038634">
    <property type="protein sequence ID" value="QBY50082.1"/>
    <property type="molecule type" value="Genomic_DNA"/>
</dbReference>
<dbReference type="Pfam" id="PF06276">
    <property type="entry name" value="FhuF"/>
    <property type="match status" value="1"/>
</dbReference>
<evidence type="ECO:0000313" key="5">
    <source>
        <dbReference type="Proteomes" id="UP000295294"/>
    </source>
</evidence>
<evidence type="ECO:0000313" key="4">
    <source>
        <dbReference type="EMBL" id="QBY50082.1"/>
    </source>
</evidence>
<dbReference type="Pfam" id="PF11575">
    <property type="entry name" value="FhuF_C"/>
    <property type="match status" value="1"/>
</dbReference>
<evidence type="ECO:0000256" key="1">
    <source>
        <dbReference type="SAM" id="MobiDB-lite"/>
    </source>
</evidence>
<dbReference type="InterPro" id="IPR022770">
    <property type="entry name" value="IucA/IucC-like_C"/>
</dbReference>
<dbReference type="Proteomes" id="UP000295294">
    <property type="component" value="Chromosome 1"/>
</dbReference>
<dbReference type="OrthoDB" id="8993954at2"/>
<evidence type="ECO:0000259" key="3">
    <source>
        <dbReference type="Pfam" id="PF11575"/>
    </source>
</evidence>
<accession>A0A4V1BXZ9</accession>
<evidence type="ECO:0000259" key="2">
    <source>
        <dbReference type="Pfam" id="PF06276"/>
    </source>
</evidence>
<feature type="domain" description="Aerobactin siderophore biosynthesis IucA/IucC-like C-terminal" evidence="2">
    <location>
        <begin position="147"/>
        <end position="291"/>
    </location>
</feature>
<gene>
    <name evidence="4" type="primary">fhuF</name>
    <name evidence="4" type="ORF">E0W60_02355</name>
</gene>
<dbReference type="NCBIfam" id="TIGR03951">
    <property type="entry name" value="Fe_III_red_FhuF"/>
    <property type="match status" value="1"/>
</dbReference>
<dbReference type="STRING" id="1349762.GCA_001592245_04377"/>
<feature type="region of interest" description="Disordered" evidence="1">
    <location>
        <begin position="101"/>
        <end position="121"/>
    </location>
</feature>
<organism evidence="4 5">
    <name type="scientific">Cupriavidus oxalaticus</name>
    <dbReference type="NCBI Taxonomy" id="96344"/>
    <lineage>
        <taxon>Bacteria</taxon>
        <taxon>Pseudomonadati</taxon>
        <taxon>Pseudomonadota</taxon>
        <taxon>Betaproteobacteria</taxon>
        <taxon>Burkholderiales</taxon>
        <taxon>Burkholderiaceae</taxon>
        <taxon>Cupriavidus</taxon>
    </lineage>
</organism>
<sequence>MQAPVAWLPRPALARRGPGMAASASPPPRCHGCRSGKRPGTGLSLQMQLRIYLIIILIFNLKDGVGCTNTTPFRAASCLLYYRYRCCLNCFRGRCANTPKPWRPARPRLRTSPLPRSAPRPPAPLARALQLSAAHHGSIDSRVTGSVWARHGFSSLLPGVVAAAALAHHVLPLRDAAIRADRRGRAVTLLLPHGGEALHRAPPHQRYGPLLDDLLAPLVQALAAASGASPRLLWANAGAVVAEVFRHAPALLQPGLPATEATLAQDAAWLMDTRTRPDGRDNPLHAPMRAHRVTRDGTTTTLWLRRLCCLRYRLHGFPLCGDCPRRLLPS</sequence>
<protein>
    <submittedName>
        <fullName evidence="4">Siderophore-iron reductase FhuF</fullName>
    </submittedName>
</protein>
<dbReference type="AlphaFoldDB" id="A0A4V1BXZ9"/>
<dbReference type="KEGG" id="cox:E0W60_02355"/>